<keyword evidence="3" id="KW-1185">Reference proteome</keyword>
<accession>A0ABD3T475</accession>
<protein>
    <submittedName>
        <fullName evidence="2">Uncharacterized protein</fullName>
    </submittedName>
</protein>
<dbReference type="AlphaFoldDB" id="A0ABD3T475"/>
<gene>
    <name evidence="2" type="ORF">ACJIZ3_019944</name>
</gene>
<feature type="compositionally biased region" description="Basic and acidic residues" evidence="1">
    <location>
        <begin position="219"/>
        <end position="234"/>
    </location>
</feature>
<evidence type="ECO:0000313" key="2">
    <source>
        <dbReference type="EMBL" id="KAL3831142.1"/>
    </source>
</evidence>
<organism evidence="2 3">
    <name type="scientific">Penstemon smallii</name>
    <dbReference type="NCBI Taxonomy" id="265156"/>
    <lineage>
        <taxon>Eukaryota</taxon>
        <taxon>Viridiplantae</taxon>
        <taxon>Streptophyta</taxon>
        <taxon>Embryophyta</taxon>
        <taxon>Tracheophyta</taxon>
        <taxon>Spermatophyta</taxon>
        <taxon>Magnoliopsida</taxon>
        <taxon>eudicotyledons</taxon>
        <taxon>Gunneridae</taxon>
        <taxon>Pentapetalae</taxon>
        <taxon>asterids</taxon>
        <taxon>lamiids</taxon>
        <taxon>Lamiales</taxon>
        <taxon>Plantaginaceae</taxon>
        <taxon>Cheloneae</taxon>
        <taxon>Penstemon</taxon>
    </lineage>
</organism>
<name>A0ABD3T475_9LAMI</name>
<proteinExistence type="predicted"/>
<comment type="caution">
    <text evidence="2">The sequence shown here is derived from an EMBL/GenBank/DDBJ whole genome shotgun (WGS) entry which is preliminary data.</text>
</comment>
<sequence length="428" mass="47808">MEFIDCKVPYPSLYMIKKDEADKIKGTALTVYQPAIGQFVPEYILSKEPHSSNVSLEVLKDVSVFSSVTPKHQKMCIFQPNALNRGLPSSFSHLIRSSASWRSSWYSSAPSLGEFSHVSGYWEISIELGYMMQFGLLCSLTTSTKASSAPSGTYGVHPPIRFTRQLRNYPFLLPNGTSKPEVQATKVKRNVVESSTSESDCHRDHHWKHSKKIQLADIENPRDQEASSKGKDVEAPNDSTHSSSSITKEIDDDSDRLPLTQVLASRKGKATSSKIPLHLPPFSKHGVQQADLTSSRSENVVITFEPPVLTSPSSISTFRCDEVVARSKRKMVEIMWDDLFQQLSTTSFDGLHFIKEEVNGILQAMSQHGGMMRGTLDSILENPSPIKSRHFRPFRNKDQARDAEIPIRPLFENLWPMITVGPTTGPGQ</sequence>
<dbReference type="EMBL" id="JBJXBP010000005">
    <property type="protein sequence ID" value="KAL3831142.1"/>
    <property type="molecule type" value="Genomic_DNA"/>
</dbReference>
<feature type="compositionally biased region" description="Polar residues" evidence="1">
    <location>
        <begin position="237"/>
        <end position="247"/>
    </location>
</feature>
<reference evidence="2 3" key="1">
    <citation type="submission" date="2024-12" db="EMBL/GenBank/DDBJ databases">
        <title>The unique morphological basis and parallel evolutionary history of personate flowers in Penstemon.</title>
        <authorList>
            <person name="Depatie T.H."/>
            <person name="Wessinger C.A."/>
        </authorList>
    </citation>
    <scope>NUCLEOTIDE SEQUENCE [LARGE SCALE GENOMIC DNA]</scope>
    <source>
        <strain evidence="2">WTNN_2</strain>
        <tissue evidence="2">Leaf</tissue>
    </source>
</reference>
<dbReference type="Proteomes" id="UP001634393">
    <property type="component" value="Unassembled WGS sequence"/>
</dbReference>
<evidence type="ECO:0000256" key="1">
    <source>
        <dbReference type="SAM" id="MobiDB-lite"/>
    </source>
</evidence>
<evidence type="ECO:0000313" key="3">
    <source>
        <dbReference type="Proteomes" id="UP001634393"/>
    </source>
</evidence>
<feature type="region of interest" description="Disordered" evidence="1">
    <location>
        <begin position="189"/>
        <end position="253"/>
    </location>
</feature>